<reference evidence="1" key="1">
    <citation type="submission" date="2020-05" db="EMBL/GenBank/DDBJ databases">
        <title>Mycena genomes resolve the evolution of fungal bioluminescence.</title>
        <authorList>
            <person name="Tsai I.J."/>
        </authorList>
    </citation>
    <scope>NUCLEOTIDE SEQUENCE</scope>
    <source>
        <strain evidence="1">CCC161011</strain>
    </source>
</reference>
<protein>
    <submittedName>
        <fullName evidence="1">Uncharacterized protein</fullName>
    </submittedName>
</protein>
<gene>
    <name evidence="1" type="ORF">MVEN_01656000</name>
</gene>
<dbReference type="EMBL" id="JACAZI010000014">
    <property type="protein sequence ID" value="KAF7344935.1"/>
    <property type="molecule type" value="Genomic_DNA"/>
</dbReference>
<comment type="caution">
    <text evidence="1">The sequence shown here is derived from an EMBL/GenBank/DDBJ whole genome shotgun (WGS) entry which is preliminary data.</text>
</comment>
<keyword evidence="2" id="KW-1185">Reference proteome</keyword>
<proteinExistence type="predicted"/>
<dbReference type="OrthoDB" id="3066495at2759"/>
<accession>A0A8H7CP39</accession>
<evidence type="ECO:0000313" key="1">
    <source>
        <dbReference type="EMBL" id="KAF7344935.1"/>
    </source>
</evidence>
<dbReference type="AlphaFoldDB" id="A0A8H7CP39"/>
<dbReference type="Proteomes" id="UP000620124">
    <property type="component" value="Unassembled WGS sequence"/>
</dbReference>
<sequence length="232" mass="25498">MTSNGSDPLASGPLVLYVDPLPSGLAGETDLGNPERWAAILNPIPGRTLYEVYSTVGQTLGTHTNRLAHRLGLGPDVVAQKIATFFGTGGERQLRLTALRNDHEIPAKLEKDCSRLMGYTLPNESPKTQRQAFERIVTLITLFPGLRLHFCRSNCMQSVPISKDDISALWDRSDGYLDPEWSFWRTFAATCLSETSISVMLEKTSVSQLANCLHDNGGLSVIERLLIAHGCE</sequence>
<organism evidence="1 2">
    <name type="scientific">Mycena venus</name>
    <dbReference type="NCBI Taxonomy" id="2733690"/>
    <lineage>
        <taxon>Eukaryota</taxon>
        <taxon>Fungi</taxon>
        <taxon>Dikarya</taxon>
        <taxon>Basidiomycota</taxon>
        <taxon>Agaricomycotina</taxon>
        <taxon>Agaricomycetes</taxon>
        <taxon>Agaricomycetidae</taxon>
        <taxon>Agaricales</taxon>
        <taxon>Marasmiineae</taxon>
        <taxon>Mycenaceae</taxon>
        <taxon>Mycena</taxon>
    </lineage>
</organism>
<evidence type="ECO:0000313" key="2">
    <source>
        <dbReference type="Proteomes" id="UP000620124"/>
    </source>
</evidence>
<name>A0A8H7CP39_9AGAR</name>